<accession>A0ABM7FA06</accession>
<gene>
    <name evidence="2" type="ORF">SGFS_041430</name>
</gene>
<evidence type="ECO:0000313" key="2">
    <source>
        <dbReference type="EMBL" id="BBC32849.1"/>
    </source>
</evidence>
<organism evidence="2 3">
    <name type="scientific">Streptomyces graminofaciens</name>
    <dbReference type="NCBI Taxonomy" id="68212"/>
    <lineage>
        <taxon>Bacteria</taxon>
        <taxon>Bacillati</taxon>
        <taxon>Actinomycetota</taxon>
        <taxon>Actinomycetes</taxon>
        <taxon>Kitasatosporales</taxon>
        <taxon>Streptomycetaceae</taxon>
        <taxon>Streptomyces</taxon>
    </lineage>
</organism>
<feature type="region of interest" description="Disordered" evidence="1">
    <location>
        <begin position="97"/>
        <end position="116"/>
    </location>
</feature>
<protein>
    <submittedName>
        <fullName evidence="2">Uncharacterized protein</fullName>
    </submittedName>
</protein>
<dbReference type="EMBL" id="AP018448">
    <property type="protein sequence ID" value="BBC32849.1"/>
    <property type="molecule type" value="Genomic_DNA"/>
</dbReference>
<evidence type="ECO:0000256" key="1">
    <source>
        <dbReference type="SAM" id="MobiDB-lite"/>
    </source>
</evidence>
<reference evidence="2 3" key="2">
    <citation type="journal article" date="2023" name="ChemBioChem">
        <title>Acyltransferase Domain Exchange between Two Independent Type I Polyketide Synthases in the Same Producer Strain of Macrolide Antibiotics.</title>
        <authorList>
            <person name="Kudo F."/>
            <person name="Kishikawa K."/>
            <person name="Tsuboi K."/>
            <person name="Kido T."/>
            <person name="Usui T."/>
            <person name="Hashimoto J."/>
            <person name="Shin-Ya K."/>
            <person name="Miyanaga A."/>
            <person name="Eguchi T."/>
        </authorList>
    </citation>
    <scope>NUCLEOTIDE SEQUENCE [LARGE SCALE GENOMIC DNA]</scope>
    <source>
        <strain evidence="2 3">A-8890</strain>
    </source>
</reference>
<reference evidence="2 3" key="1">
    <citation type="journal article" date="2010" name="ChemBioChem">
        <title>Cloning and characterization of the biosynthetic gene cluster of 16-membered macrolide antibiotic FD-891: involvement of a dual functional cytochrome P450 monooxygenase catalyzing epoxidation and hydroxylation.</title>
        <authorList>
            <person name="Kudo F."/>
            <person name="Motegi A."/>
            <person name="Mizoue K."/>
            <person name="Eguchi T."/>
        </authorList>
    </citation>
    <scope>NUCLEOTIDE SEQUENCE [LARGE SCALE GENOMIC DNA]</scope>
    <source>
        <strain evidence="2 3">A-8890</strain>
    </source>
</reference>
<proteinExistence type="predicted"/>
<sequence length="116" mass="12500">MSEHATPWSEGPAMQGPRLLPWATAEGKPCYLSTDGRGYVATLADNIESVQLGMGAELLEYARDTMAPGAKILSATEYCWLACRLTEALSDALRVADSRGQRLPGPEEEEEAGEDV</sequence>
<keyword evidence="3" id="KW-1185">Reference proteome</keyword>
<name>A0ABM7FA06_9ACTN</name>
<dbReference type="Proteomes" id="UP001321542">
    <property type="component" value="Chromosome"/>
</dbReference>
<evidence type="ECO:0000313" key="3">
    <source>
        <dbReference type="Proteomes" id="UP001321542"/>
    </source>
</evidence>
<feature type="compositionally biased region" description="Acidic residues" evidence="1">
    <location>
        <begin position="106"/>
        <end position="116"/>
    </location>
</feature>